<gene>
    <name evidence="2" type="ORF">ACFOUV_13160</name>
</gene>
<comment type="caution">
    <text evidence="2">The sequence shown here is derived from an EMBL/GenBank/DDBJ whole genome shotgun (WGS) entry which is preliminary data.</text>
</comment>
<dbReference type="RefSeq" id="WP_379497227.1">
    <property type="nucleotide sequence ID" value="NZ_JBHSAO010000008.1"/>
</dbReference>
<reference evidence="3" key="1">
    <citation type="journal article" date="2019" name="Int. J. Syst. Evol. Microbiol.">
        <title>The Global Catalogue of Microorganisms (GCM) 10K type strain sequencing project: providing services to taxonomists for standard genome sequencing and annotation.</title>
        <authorList>
            <consortium name="The Broad Institute Genomics Platform"/>
            <consortium name="The Broad Institute Genome Sequencing Center for Infectious Disease"/>
            <person name="Wu L."/>
            <person name="Ma J."/>
        </authorList>
    </citation>
    <scope>NUCLEOTIDE SEQUENCE [LARGE SCALE GENOMIC DNA]</scope>
    <source>
        <strain evidence="3">IBRC-M 10703</strain>
    </source>
</reference>
<organism evidence="2 3">
    <name type="scientific">Oceanobacillus longus</name>
    <dbReference type="NCBI Taxonomy" id="930120"/>
    <lineage>
        <taxon>Bacteria</taxon>
        <taxon>Bacillati</taxon>
        <taxon>Bacillota</taxon>
        <taxon>Bacilli</taxon>
        <taxon>Bacillales</taxon>
        <taxon>Bacillaceae</taxon>
        <taxon>Oceanobacillus</taxon>
    </lineage>
</organism>
<protein>
    <submittedName>
        <fullName evidence="2">Uncharacterized protein</fullName>
    </submittedName>
</protein>
<proteinExistence type="predicted"/>
<accession>A0ABV8H1K8</accession>
<evidence type="ECO:0000313" key="2">
    <source>
        <dbReference type="EMBL" id="MFC4024745.1"/>
    </source>
</evidence>
<sequence>MDYYDLLALSKINPLTYGMEALNGLVIYNTRCSILLLMEVIFMGVGIHLMERRHV</sequence>
<dbReference type="EMBL" id="JBHSAO010000008">
    <property type="protein sequence ID" value="MFC4024745.1"/>
    <property type="molecule type" value="Genomic_DNA"/>
</dbReference>
<name>A0ABV8H1K8_9BACI</name>
<keyword evidence="1" id="KW-0472">Membrane</keyword>
<feature type="transmembrane region" description="Helical" evidence="1">
    <location>
        <begin position="25"/>
        <end position="49"/>
    </location>
</feature>
<evidence type="ECO:0000313" key="3">
    <source>
        <dbReference type="Proteomes" id="UP001595772"/>
    </source>
</evidence>
<keyword evidence="1" id="KW-0812">Transmembrane</keyword>
<evidence type="ECO:0000256" key="1">
    <source>
        <dbReference type="SAM" id="Phobius"/>
    </source>
</evidence>
<keyword evidence="1" id="KW-1133">Transmembrane helix</keyword>
<dbReference type="Proteomes" id="UP001595772">
    <property type="component" value="Unassembled WGS sequence"/>
</dbReference>
<keyword evidence="3" id="KW-1185">Reference proteome</keyword>